<feature type="transmembrane region" description="Helical" evidence="1">
    <location>
        <begin position="59"/>
        <end position="82"/>
    </location>
</feature>
<evidence type="ECO:0000313" key="4">
    <source>
        <dbReference type="EMBL" id="RGW62919.1"/>
    </source>
</evidence>
<reference evidence="6 7" key="2">
    <citation type="submission" date="2018-08" db="EMBL/GenBank/DDBJ databases">
        <title>A genome reference for cultivated species of the human gut microbiota.</title>
        <authorList>
            <person name="Zou Y."/>
            <person name="Xue W."/>
            <person name="Luo G."/>
        </authorList>
    </citation>
    <scope>NUCLEOTIDE SEQUENCE [LARGE SCALE GENOMIC DNA]</scope>
    <source>
        <strain evidence="4 7">AF11-12</strain>
        <strain evidence="3 6">TF06-45A</strain>
    </source>
</reference>
<dbReference type="Proteomes" id="UP000257074">
    <property type="component" value="Unassembled WGS sequence"/>
</dbReference>
<keyword evidence="1" id="KW-1133">Transmembrane helix</keyword>
<evidence type="ECO:0000313" key="7">
    <source>
        <dbReference type="Proteomes" id="UP000265775"/>
    </source>
</evidence>
<protein>
    <submittedName>
        <fullName evidence="4">Uncharacterized protein</fullName>
    </submittedName>
</protein>
<feature type="transmembrane region" description="Helical" evidence="1">
    <location>
        <begin position="29"/>
        <end position="53"/>
    </location>
</feature>
<sequence length="96" mass="10631">MKERIMKNIFVLNSVIRLIERNTAHAIRFARIGAALLLIAVGTLVFGACVLLTGTPLVVLFTAFVICSFIGSQLFGGAILVMEEDRRKQPTRRGER</sequence>
<evidence type="ECO:0000313" key="5">
    <source>
        <dbReference type="Proteomes" id="UP000257074"/>
    </source>
</evidence>
<dbReference type="EMBL" id="NJNR01000031">
    <property type="protein sequence ID" value="RDX08106.1"/>
    <property type="molecule type" value="Genomic_DNA"/>
</dbReference>
<dbReference type="Proteomes" id="UP000261288">
    <property type="component" value="Unassembled WGS sequence"/>
</dbReference>
<evidence type="ECO:0000313" key="2">
    <source>
        <dbReference type="EMBL" id="RDX08106.1"/>
    </source>
</evidence>
<dbReference type="EMBL" id="QSRZ01000006">
    <property type="protein sequence ID" value="RGL48607.1"/>
    <property type="molecule type" value="Genomic_DNA"/>
</dbReference>
<keyword evidence="1" id="KW-0812">Transmembrane</keyword>
<evidence type="ECO:0000256" key="1">
    <source>
        <dbReference type="SAM" id="Phobius"/>
    </source>
</evidence>
<gene>
    <name evidence="2" type="ORF">CE169_06460</name>
    <name evidence="4" type="ORF">DWV59_11400</name>
    <name evidence="3" type="ORF">DXC63_06275</name>
</gene>
<evidence type="ECO:0000313" key="3">
    <source>
        <dbReference type="EMBL" id="RGL48607.1"/>
    </source>
</evidence>
<dbReference type="AlphaFoldDB" id="A0A395XYB6"/>
<evidence type="ECO:0000313" key="6">
    <source>
        <dbReference type="Proteomes" id="UP000261288"/>
    </source>
</evidence>
<comment type="caution">
    <text evidence="4">The sequence shown here is derived from an EMBL/GenBank/DDBJ whole genome shotgun (WGS) entry which is preliminary data.</text>
</comment>
<accession>A0A395XYB6</accession>
<organism evidence="4 7">
    <name type="scientific">Bifidobacterium longum</name>
    <dbReference type="NCBI Taxonomy" id="216816"/>
    <lineage>
        <taxon>Bacteria</taxon>
        <taxon>Bacillati</taxon>
        <taxon>Actinomycetota</taxon>
        <taxon>Actinomycetes</taxon>
        <taxon>Bifidobacteriales</taxon>
        <taxon>Bifidobacteriaceae</taxon>
        <taxon>Bifidobacterium</taxon>
    </lineage>
</organism>
<dbReference type="Proteomes" id="UP000265775">
    <property type="component" value="Unassembled WGS sequence"/>
</dbReference>
<proteinExistence type="predicted"/>
<keyword evidence="1" id="KW-0472">Membrane</keyword>
<name>A0A395XYB6_BIFLN</name>
<reference evidence="2 5" key="1">
    <citation type="journal article" date="2017" name="Anaerobe">
        <title>Quantification, isolation and characterization of Bifidobacterium from the vaginal microbiomes of reproductive aged women.</title>
        <authorList>
            <person name="Freitas A.C."/>
            <person name="Hill J.E."/>
        </authorList>
    </citation>
    <scope>NUCLEOTIDE SEQUENCE [LARGE SCALE GENOMIC DNA]</scope>
    <source>
        <strain evidence="2 5">N6D05</strain>
    </source>
</reference>
<dbReference type="EMBL" id="QSAR01000021">
    <property type="protein sequence ID" value="RGW62919.1"/>
    <property type="molecule type" value="Genomic_DNA"/>
</dbReference>